<name>A0A4Y6PU70_PERCE</name>
<evidence type="ECO:0000256" key="1">
    <source>
        <dbReference type="SAM" id="MobiDB-lite"/>
    </source>
</evidence>
<proteinExistence type="predicted"/>
<gene>
    <name evidence="2" type="ORF">FIV42_12665</name>
</gene>
<sequence length="564" mass="61355">MTCRHHKKNRNAHAGEFCRQTHRCAFWTALCAKNVLTMVPLSQVSSLAEQRRRRARKVRCCAAGNAAALGKIAAVRPGTPPRSERLLLCGRERRRARKDCCCAAGNAAALGKIAAVRPGTPPRSERLLLCGRERRRAEQSTNICFMEGALAQKSASSVCKEASRLGNRPLPVCKEASRLGNRPLPVCKEASRLGNRPFRISRRRPGSAIGLSGFPEGVPARQSAFPDFRKASRLGNRPFRISGRRPGSAIGLSGFPEGVLPTRTAFVVTDNFSSAIVGQRFDNQVGKGASLVARTRLPKQMYVWRGIMSDLSKQMSNRIAWARYVLASARVHGAAIASQLIQEYAEFAENGDAHDAAAMDTTLHLLTRRLEKKTDQMEGAELAVSAELADDNSVREARDGFLETGRSQYYEARDLVHRAFGEQAVDSYALAATPPTTADGLAAALKNTINLMEAQPQTGRDSFGNSYETSAVVAALRPTADSLGGVLEEVDTEIREVDEARAHRDKIVAEWLHIFRGTAAALSALYDLAGRHDLAERIRPTLARAEGETEPPSEPVGDEEPVGA</sequence>
<evidence type="ECO:0000313" key="2">
    <source>
        <dbReference type="EMBL" id="QDG51567.1"/>
    </source>
</evidence>
<feature type="compositionally biased region" description="Acidic residues" evidence="1">
    <location>
        <begin position="548"/>
        <end position="564"/>
    </location>
</feature>
<accession>A0A5B8Y6D6</accession>
<dbReference type="AlphaFoldDB" id="A0A4Y6PU70"/>
<dbReference type="OrthoDB" id="5517340at2"/>
<dbReference type="Proteomes" id="UP000315995">
    <property type="component" value="Chromosome"/>
</dbReference>
<organism evidence="2 3">
    <name type="scientific">Persicimonas caeni</name>
    <dbReference type="NCBI Taxonomy" id="2292766"/>
    <lineage>
        <taxon>Bacteria</taxon>
        <taxon>Deltaproteobacteria</taxon>
        <taxon>Bradymonadales</taxon>
        <taxon>Bradymonadaceae</taxon>
        <taxon>Persicimonas</taxon>
    </lineage>
</organism>
<dbReference type="EMBL" id="CP041186">
    <property type="protein sequence ID" value="QDG51567.1"/>
    <property type="molecule type" value="Genomic_DNA"/>
</dbReference>
<reference evidence="2 3" key="1">
    <citation type="submission" date="2019-06" db="EMBL/GenBank/DDBJ databases">
        <title>Persicimonas caeni gen. nov., sp. nov., a predatory bacterium isolated from solar saltern.</title>
        <authorList>
            <person name="Wang S."/>
        </authorList>
    </citation>
    <scope>NUCLEOTIDE SEQUENCE [LARGE SCALE GENOMIC DNA]</scope>
    <source>
        <strain evidence="2 3">YN101</strain>
    </source>
</reference>
<keyword evidence="3" id="KW-1185">Reference proteome</keyword>
<protein>
    <submittedName>
        <fullName evidence="2">Uncharacterized protein</fullName>
    </submittedName>
</protein>
<dbReference type="RefSeq" id="WP_141198047.1">
    <property type="nucleotide sequence ID" value="NZ_CP041186.1"/>
</dbReference>
<accession>A0A4Y6PU70</accession>
<feature type="region of interest" description="Disordered" evidence="1">
    <location>
        <begin position="541"/>
        <end position="564"/>
    </location>
</feature>
<evidence type="ECO:0000313" key="3">
    <source>
        <dbReference type="Proteomes" id="UP000315995"/>
    </source>
</evidence>